<organism evidence="3 4">
    <name type="scientific">Pelagihabitans pacificus</name>
    <dbReference type="NCBI Taxonomy" id="2696054"/>
    <lineage>
        <taxon>Bacteria</taxon>
        <taxon>Pseudomonadati</taxon>
        <taxon>Bacteroidota</taxon>
        <taxon>Flavobacteriia</taxon>
        <taxon>Flavobacteriales</taxon>
        <taxon>Flavobacteriaceae</taxon>
        <taxon>Pelagihabitans</taxon>
    </lineage>
</organism>
<dbReference type="RefSeq" id="WP_152575933.1">
    <property type="nucleotide sequence ID" value="NZ_VIKU02000008.1"/>
</dbReference>
<sequence length="138" mass="15845">MNEIEIFLASKNVRPTAMRILVFRWLAKRKTAVTLTDMEVFFEKSDRTTLYRTIKTFEENGIVHRINDGGGIPKYAICAEGCRYGEHHDLHLHFHCTRCDETSCLTDHQIPQVNLPKGYLVEDMNLVVNGLCDSCNVD</sequence>
<feature type="binding site" evidence="1">
    <location>
        <position position="135"/>
    </location>
    <ligand>
        <name>Zn(2+)</name>
        <dbReference type="ChEBI" id="CHEBI:29105"/>
    </ligand>
</feature>
<evidence type="ECO:0000256" key="1">
    <source>
        <dbReference type="PIRSR" id="PIRSR602481-1"/>
    </source>
</evidence>
<dbReference type="InterPro" id="IPR036390">
    <property type="entry name" value="WH_DNA-bd_sf"/>
</dbReference>
<keyword evidence="4" id="KW-1185">Reference proteome</keyword>
<dbReference type="GO" id="GO:0003700">
    <property type="term" value="F:DNA-binding transcription factor activity"/>
    <property type="evidence" value="ECO:0007669"/>
    <property type="project" value="InterPro"/>
</dbReference>
<dbReference type="GO" id="GO:0045892">
    <property type="term" value="P:negative regulation of DNA-templated transcription"/>
    <property type="evidence" value="ECO:0007669"/>
    <property type="project" value="TreeGrafter"/>
</dbReference>
<protein>
    <submittedName>
        <fullName evidence="3">Transcriptional repressor</fullName>
    </submittedName>
</protein>
<dbReference type="GO" id="GO:1900376">
    <property type="term" value="P:regulation of secondary metabolite biosynthetic process"/>
    <property type="evidence" value="ECO:0007669"/>
    <property type="project" value="TreeGrafter"/>
</dbReference>
<feature type="binding site" evidence="2">
    <location>
        <position position="89"/>
    </location>
    <ligand>
        <name>Fe cation</name>
        <dbReference type="ChEBI" id="CHEBI:24875"/>
    </ligand>
</feature>
<evidence type="ECO:0000313" key="4">
    <source>
        <dbReference type="Proteomes" id="UP000707206"/>
    </source>
</evidence>
<reference evidence="3" key="2">
    <citation type="submission" date="2020-03" db="EMBL/GenBank/DDBJ databases">
        <title>Flavobacteriaceae bacterium strain TP-CH-4, a member of the family Flavobacteriaceae isolated from a deep-sea seamount.</title>
        <authorList>
            <person name="Zhang D.-C."/>
        </authorList>
    </citation>
    <scope>NUCLEOTIDE SEQUENCE</scope>
    <source>
        <strain evidence="3">TP-CH-4</strain>
    </source>
</reference>
<dbReference type="Proteomes" id="UP000707206">
    <property type="component" value="Unassembled WGS sequence"/>
</dbReference>
<keyword evidence="2" id="KW-0408">Iron</keyword>
<keyword evidence="1" id="KW-0862">Zinc</keyword>
<feature type="binding site" evidence="1">
    <location>
        <position position="99"/>
    </location>
    <ligand>
        <name>Zn(2+)</name>
        <dbReference type="ChEBI" id="CHEBI:29105"/>
    </ligand>
</feature>
<dbReference type="SUPFAM" id="SSF46785">
    <property type="entry name" value="Winged helix' DNA-binding domain"/>
    <property type="match status" value="1"/>
</dbReference>
<proteinExistence type="predicted"/>
<dbReference type="PANTHER" id="PTHR33202:SF22">
    <property type="entry name" value="HYDROGEN PEROXIDE SENSITIVE REPRESSOR"/>
    <property type="match status" value="1"/>
</dbReference>
<dbReference type="EMBL" id="VIKU02000008">
    <property type="protein sequence ID" value="NHF61436.1"/>
    <property type="molecule type" value="Genomic_DNA"/>
</dbReference>
<dbReference type="GO" id="GO:0000976">
    <property type="term" value="F:transcription cis-regulatory region binding"/>
    <property type="evidence" value="ECO:0007669"/>
    <property type="project" value="TreeGrafter"/>
</dbReference>
<feature type="binding site" evidence="2">
    <location>
        <position position="87"/>
    </location>
    <ligand>
        <name>Fe cation</name>
        <dbReference type="ChEBI" id="CHEBI:24875"/>
    </ligand>
</feature>
<name>A0A967B3M8_9FLAO</name>
<dbReference type="GO" id="GO:0008270">
    <property type="term" value="F:zinc ion binding"/>
    <property type="evidence" value="ECO:0007669"/>
    <property type="project" value="TreeGrafter"/>
</dbReference>
<dbReference type="AlphaFoldDB" id="A0A967B3M8"/>
<dbReference type="InterPro" id="IPR002481">
    <property type="entry name" value="FUR"/>
</dbReference>
<keyword evidence="1" id="KW-0479">Metal-binding</keyword>
<dbReference type="Pfam" id="PF01475">
    <property type="entry name" value="FUR"/>
    <property type="match status" value="1"/>
</dbReference>
<comment type="cofactor">
    <cofactor evidence="2">
        <name>Mn(2+)</name>
        <dbReference type="ChEBI" id="CHEBI:29035"/>
    </cofactor>
    <cofactor evidence="2">
        <name>Fe(2+)</name>
        <dbReference type="ChEBI" id="CHEBI:29033"/>
    </cofactor>
    <text evidence="2">Binds 1 Mn(2+) or Fe(2+) ion per subunit.</text>
</comment>
<dbReference type="Gene3D" id="1.10.10.10">
    <property type="entry name" value="Winged helix-like DNA-binding domain superfamily/Winged helix DNA-binding domain"/>
    <property type="match status" value="1"/>
</dbReference>
<reference evidence="3" key="1">
    <citation type="submission" date="2019-07" db="EMBL/GenBank/DDBJ databases">
        <authorList>
            <person name="De-Chao Zhang Q."/>
        </authorList>
    </citation>
    <scope>NUCLEOTIDE SEQUENCE</scope>
    <source>
        <strain evidence="3">TP-CH-4</strain>
    </source>
</reference>
<comment type="cofactor">
    <cofactor evidence="1">
        <name>Zn(2+)</name>
        <dbReference type="ChEBI" id="CHEBI:29105"/>
    </cofactor>
    <text evidence="1">Binds 1 zinc ion per subunit.</text>
</comment>
<dbReference type="InterPro" id="IPR036388">
    <property type="entry name" value="WH-like_DNA-bd_sf"/>
</dbReference>
<dbReference type="PANTHER" id="PTHR33202">
    <property type="entry name" value="ZINC UPTAKE REGULATION PROTEIN"/>
    <property type="match status" value="1"/>
</dbReference>
<comment type="caution">
    <text evidence="3">The sequence shown here is derived from an EMBL/GenBank/DDBJ whole genome shotgun (WGS) entry which is preliminary data.</text>
</comment>
<feature type="binding site" evidence="1">
    <location>
        <position position="96"/>
    </location>
    <ligand>
        <name>Zn(2+)</name>
        <dbReference type="ChEBI" id="CHEBI:29105"/>
    </ligand>
</feature>
<feature type="binding site" evidence="1">
    <location>
        <position position="132"/>
    </location>
    <ligand>
        <name>Zn(2+)</name>
        <dbReference type="ChEBI" id="CHEBI:29105"/>
    </ligand>
</feature>
<accession>A0A967B3M8</accession>
<gene>
    <name evidence="3" type="ORF">FK220_018935</name>
</gene>
<evidence type="ECO:0000313" key="3">
    <source>
        <dbReference type="EMBL" id="NHF61436.1"/>
    </source>
</evidence>
<evidence type="ECO:0000256" key="2">
    <source>
        <dbReference type="PIRSR" id="PIRSR602481-2"/>
    </source>
</evidence>